<dbReference type="OrthoDB" id="2395330at2759"/>
<comment type="caution">
    <text evidence="1">The sequence shown here is derived from an EMBL/GenBank/DDBJ whole genome shotgun (WGS) entry which is preliminary data.</text>
</comment>
<evidence type="ECO:0000313" key="1">
    <source>
        <dbReference type="EMBL" id="KAF9578841.1"/>
    </source>
</evidence>
<protein>
    <submittedName>
        <fullName evidence="1">Uncharacterized protein</fullName>
    </submittedName>
</protein>
<evidence type="ECO:0000313" key="2">
    <source>
        <dbReference type="Proteomes" id="UP000780801"/>
    </source>
</evidence>
<reference evidence="1" key="1">
    <citation type="journal article" date="2020" name="Fungal Divers.">
        <title>Resolving the Mortierellaceae phylogeny through synthesis of multi-gene phylogenetics and phylogenomics.</title>
        <authorList>
            <person name="Vandepol N."/>
            <person name="Liber J."/>
            <person name="Desiro A."/>
            <person name="Na H."/>
            <person name="Kennedy M."/>
            <person name="Barry K."/>
            <person name="Grigoriev I.V."/>
            <person name="Miller A.N."/>
            <person name="O'Donnell K."/>
            <person name="Stajich J.E."/>
            <person name="Bonito G."/>
        </authorList>
    </citation>
    <scope>NUCLEOTIDE SEQUENCE</scope>
    <source>
        <strain evidence="1">KOD1015</strain>
    </source>
</reference>
<sequence length="97" mass="10468">KNDEAFQQYWTFRGKSAKRTPECAKGSACPAEIVCDLRAGKSSDTCTGISFAVKRSDVEDEEGGAIAAADPTGLHTLYKRANQKPWNKKLCGLTASL</sequence>
<dbReference type="Proteomes" id="UP000780801">
    <property type="component" value="Unassembled WGS sequence"/>
</dbReference>
<dbReference type="AlphaFoldDB" id="A0A9P6FQA4"/>
<dbReference type="EMBL" id="JAABOA010003272">
    <property type="protein sequence ID" value="KAF9578841.1"/>
    <property type="molecule type" value="Genomic_DNA"/>
</dbReference>
<organism evidence="1 2">
    <name type="scientific">Lunasporangiospora selenospora</name>
    <dbReference type="NCBI Taxonomy" id="979761"/>
    <lineage>
        <taxon>Eukaryota</taxon>
        <taxon>Fungi</taxon>
        <taxon>Fungi incertae sedis</taxon>
        <taxon>Mucoromycota</taxon>
        <taxon>Mortierellomycotina</taxon>
        <taxon>Mortierellomycetes</taxon>
        <taxon>Mortierellales</taxon>
        <taxon>Mortierellaceae</taxon>
        <taxon>Lunasporangiospora</taxon>
    </lineage>
</organism>
<accession>A0A9P6FQA4</accession>
<keyword evidence="2" id="KW-1185">Reference proteome</keyword>
<feature type="non-terminal residue" evidence="1">
    <location>
        <position position="1"/>
    </location>
</feature>
<name>A0A9P6FQA4_9FUNG</name>
<gene>
    <name evidence="1" type="ORF">BGW38_005165</name>
</gene>
<proteinExistence type="predicted"/>